<dbReference type="Proteomes" id="UP000218542">
    <property type="component" value="Unassembled WGS sequence"/>
</dbReference>
<dbReference type="Gene3D" id="3.40.50.720">
    <property type="entry name" value="NAD(P)-binding Rossmann-like Domain"/>
    <property type="match status" value="1"/>
</dbReference>
<dbReference type="UniPathway" id="UPA00214"/>
<keyword evidence="9" id="KW-0119">Carbohydrate metabolism</keyword>
<dbReference type="InterPro" id="IPR016040">
    <property type="entry name" value="NAD(P)-bd_dom"/>
</dbReference>
<dbReference type="OrthoDB" id="258549at2"/>
<evidence type="ECO:0000256" key="5">
    <source>
        <dbReference type="ARBA" id="ARBA00013189"/>
    </source>
</evidence>
<dbReference type="GO" id="GO:0005829">
    <property type="term" value="C:cytosol"/>
    <property type="evidence" value="ECO:0007669"/>
    <property type="project" value="TreeGrafter"/>
</dbReference>
<dbReference type="InterPro" id="IPR005886">
    <property type="entry name" value="UDP_G4E"/>
</dbReference>
<dbReference type="CDD" id="cd05247">
    <property type="entry name" value="UDP_G4E_1_SDR_e"/>
    <property type="match status" value="1"/>
</dbReference>
<dbReference type="EMBL" id="BAOS01000004">
    <property type="protein sequence ID" value="GAX59525.1"/>
    <property type="molecule type" value="Genomic_DNA"/>
</dbReference>
<dbReference type="SUPFAM" id="SSF51735">
    <property type="entry name" value="NAD(P)-binding Rossmann-fold domains"/>
    <property type="match status" value="1"/>
</dbReference>
<comment type="caution">
    <text evidence="11">The sequence shown here is derived from an EMBL/GenBank/DDBJ whole genome shotgun (WGS) entry which is preliminary data.</text>
</comment>
<evidence type="ECO:0000256" key="9">
    <source>
        <dbReference type="RuleBase" id="RU366046"/>
    </source>
</evidence>
<evidence type="ECO:0000256" key="4">
    <source>
        <dbReference type="ARBA" id="ARBA00007637"/>
    </source>
</evidence>
<evidence type="ECO:0000313" key="11">
    <source>
        <dbReference type="EMBL" id="GAX59525.1"/>
    </source>
</evidence>
<keyword evidence="7 9" id="KW-0520">NAD</keyword>
<evidence type="ECO:0000256" key="3">
    <source>
        <dbReference type="ARBA" id="ARBA00004947"/>
    </source>
</evidence>
<dbReference type="PANTHER" id="PTHR43725">
    <property type="entry name" value="UDP-GLUCOSE 4-EPIMERASE"/>
    <property type="match status" value="1"/>
</dbReference>
<comment type="catalytic activity">
    <reaction evidence="1 9">
        <text>UDP-alpha-D-glucose = UDP-alpha-D-galactose</text>
        <dbReference type="Rhea" id="RHEA:22168"/>
        <dbReference type="ChEBI" id="CHEBI:58885"/>
        <dbReference type="ChEBI" id="CHEBI:66914"/>
        <dbReference type="EC" id="5.1.3.2"/>
    </reaction>
</comment>
<comment type="similarity">
    <text evidence="4 9">Belongs to the NAD(P)-dependent epimerase/dehydratase family.</text>
</comment>
<proteinExistence type="inferred from homology"/>
<comment type="subunit">
    <text evidence="9">Homodimer.</text>
</comment>
<dbReference type="PANTHER" id="PTHR43725:SF47">
    <property type="entry name" value="UDP-GLUCOSE 4-EPIMERASE"/>
    <property type="match status" value="1"/>
</dbReference>
<dbReference type="RefSeq" id="WP_096892659.1">
    <property type="nucleotide sequence ID" value="NZ_BAOS01000004.1"/>
</dbReference>
<feature type="domain" description="NAD(P)-binding" evidence="10">
    <location>
        <begin position="5"/>
        <end position="325"/>
    </location>
</feature>
<dbReference type="AlphaFoldDB" id="A0A286TUK5"/>
<evidence type="ECO:0000256" key="8">
    <source>
        <dbReference type="ARBA" id="ARBA00023235"/>
    </source>
</evidence>
<keyword evidence="12" id="KW-1185">Reference proteome</keyword>
<dbReference type="EC" id="5.1.3.2" evidence="5 9"/>
<dbReference type="InterPro" id="IPR036291">
    <property type="entry name" value="NAD(P)-bd_dom_sf"/>
</dbReference>
<evidence type="ECO:0000259" key="10">
    <source>
        <dbReference type="Pfam" id="PF16363"/>
    </source>
</evidence>
<protein>
    <recommendedName>
        <fullName evidence="6 9">UDP-glucose 4-epimerase</fullName>
        <ecNumber evidence="5 9">5.1.3.2</ecNumber>
    </recommendedName>
</protein>
<reference evidence="12" key="1">
    <citation type="journal article" date="2017" name="Environ. Microbiol. Rep.">
        <title>Genetic Diversity of Marine Anaerobic Ammonium-Oxidizing Bacteria as Revealed by Genomic and Proteomic Analyses of 'Candidatus Scalindua japonica'.</title>
        <authorList>
            <person name="Oshiki M."/>
            <person name="Mizuto K."/>
            <person name="Kimura Z."/>
            <person name="Kindaichi T."/>
            <person name="Satoh H."/>
            <person name="Okabe S."/>
        </authorList>
    </citation>
    <scope>NUCLEOTIDE SEQUENCE [LARGE SCALE GENOMIC DNA]</scope>
    <source>
        <strain evidence="12">husup-a2</strain>
    </source>
</reference>
<dbReference type="GO" id="GO:0006012">
    <property type="term" value="P:galactose metabolic process"/>
    <property type="evidence" value="ECO:0007669"/>
    <property type="project" value="UniProtKB-UniPathway"/>
</dbReference>
<keyword evidence="8 9" id="KW-0413">Isomerase</keyword>
<dbReference type="Gene3D" id="3.90.25.10">
    <property type="entry name" value="UDP-galactose 4-epimerase, domain 1"/>
    <property type="match status" value="1"/>
</dbReference>
<sequence length="344" mass="38376">MKKIIVTGGLGYIGSHTVVELVNNGFEPIIVDNLSNSYADVYSWLGEILGHKPQFYQIDCADKSAFNDVFKANNNIKGVIHFAAFKSVCESVAQPVLYYQNNLNSLLVLLELMNEYSIGNLVFSSSCTVYGIPEGKIQVDENTMLQKPNCPYGQTKIMSEQIISDVADSCEIKATLLRYFNPIGAHESTGIGELPIGKPDNLVPFITQTAIGLRDKLSIFGNDYETPDGTCIRDFIHVTDLANAHVKALGYLGKQEERVSRFNLGTGKGHSVTELVKTFEIVTGEKLNYEFVPRRDGDVPAIYANADKSNRVLNWTCRYSLEDSLSSAWKWQKHLKKINFKIKL</sequence>
<comment type="cofactor">
    <cofactor evidence="2 9">
        <name>NAD(+)</name>
        <dbReference type="ChEBI" id="CHEBI:57540"/>
    </cofactor>
</comment>
<organism evidence="11 12">
    <name type="scientific">Candidatus Scalindua japonica</name>
    <dbReference type="NCBI Taxonomy" id="1284222"/>
    <lineage>
        <taxon>Bacteria</taxon>
        <taxon>Pseudomonadati</taxon>
        <taxon>Planctomycetota</taxon>
        <taxon>Candidatus Brocadiia</taxon>
        <taxon>Candidatus Brocadiales</taxon>
        <taxon>Candidatus Scalinduaceae</taxon>
        <taxon>Candidatus Scalindua</taxon>
    </lineage>
</organism>
<name>A0A286TUK5_9BACT</name>
<evidence type="ECO:0000256" key="6">
    <source>
        <dbReference type="ARBA" id="ARBA00018569"/>
    </source>
</evidence>
<dbReference type="Pfam" id="PF16363">
    <property type="entry name" value="GDP_Man_Dehyd"/>
    <property type="match status" value="1"/>
</dbReference>
<evidence type="ECO:0000313" key="12">
    <source>
        <dbReference type="Proteomes" id="UP000218542"/>
    </source>
</evidence>
<evidence type="ECO:0000256" key="7">
    <source>
        <dbReference type="ARBA" id="ARBA00023027"/>
    </source>
</evidence>
<dbReference type="NCBIfam" id="TIGR01179">
    <property type="entry name" value="galE"/>
    <property type="match status" value="1"/>
</dbReference>
<gene>
    <name evidence="11" type="ORF">SCALIN_C04_0013</name>
</gene>
<evidence type="ECO:0000256" key="2">
    <source>
        <dbReference type="ARBA" id="ARBA00001911"/>
    </source>
</evidence>
<evidence type="ECO:0000256" key="1">
    <source>
        <dbReference type="ARBA" id="ARBA00000083"/>
    </source>
</evidence>
<accession>A0A286TUK5</accession>
<dbReference type="GO" id="GO:0003978">
    <property type="term" value="F:UDP-glucose 4-epimerase activity"/>
    <property type="evidence" value="ECO:0007669"/>
    <property type="project" value="UniProtKB-UniRule"/>
</dbReference>
<comment type="pathway">
    <text evidence="3 9">Carbohydrate metabolism; galactose metabolism.</text>
</comment>